<keyword evidence="2" id="KW-0472">Membrane</keyword>
<keyword evidence="2" id="KW-1133">Transmembrane helix</keyword>
<comment type="caution">
    <text evidence="3">The sequence shown here is derived from an EMBL/GenBank/DDBJ whole genome shotgun (WGS) entry which is preliminary data.</text>
</comment>
<accession>A0A4Q4YYK1</accession>
<feature type="transmembrane region" description="Helical" evidence="2">
    <location>
        <begin position="33"/>
        <end position="54"/>
    </location>
</feature>
<sequence length="86" mass="9189">MPDLDRLRDLADQVRPPALEALRDTARRRDRRAAATLVAGCVTVLVVVLGGVLLDHGDERSRPQPVRPGPSPSGDVRALSGTGEVK</sequence>
<feature type="non-terminal residue" evidence="3">
    <location>
        <position position="86"/>
    </location>
</feature>
<evidence type="ECO:0000313" key="3">
    <source>
        <dbReference type="EMBL" id="RYP80108.1"/>
    </source>
</evidence>
<evidence type="ECO:0008006" key="5">
    <source>
        <dbReference type="Google" id="ProtNLM"/>
    </source>
</evidence>
<proteinExistence type="predicted"/>
<protein>
    <recommendedName>
        <fullName evidence="5">DUF3040 domain-containing protein</fullName>
    </recommendedName>
</protein>
<evidence type="ECO:0000256" key="2">
    <source>
        <dbReference type="SAM" id="Phobius"/>
    </source>
</evidence>
<keyword evidence="2" id="KW-0812">Transmembrane</keyword>
<dbReference type="AlphaFoldDB" id="A0A4Q4YYK1"/>
<keyword evidence="4" id="KW-1185">Reference proteome</keyword>
<name>A0A4Q4YYK1_9ACTN</name>
<gene>
    <name evidence="3" type="ORF">EKO23_24750</name>
</gene>
<dbReference type="Proteomes" id="UP000295198">
    <property type="component" value="Unassembled WGS sequence"/>
</dbReference>
<organism evidence="3 4">
    <name type="scientific">Nocardioides guangzhouensis</name>
    <dbReference type="NCBI Taxonomy" id="2497878"/>
    <lineage>
        <taxon>Bacteria</taxon>
        <taxon>Bacillati</taxon>
        <taxon>Actinomycetota</taxon>
        <taxon>Actinomycetes</taxon>
        <taxon>Propionibacteriales</taxon>
        <taxon>Nocardioidaceae</taxon>
        <taxon>Nocardioides</taxon>
    </lineage>
</organism>
<evidence type="ECO:0000313" key="4">
    <source>
        <dbReference type="Proteomes" id="UP000295198"/>
    </source>
</evidence>
<reference evidence="3 4" key="1">
    <citation type="submission" date="2019-01" db="EMBL/GenBank/DDBJ databases">
        <title>Nocardioides guangzhouensis sp. nov., an actinobacterium isolated from soil.</title>
        <authorList>
            <person name="Fu Y."/>
            <person name="Cai Y."/>
            <person name="Lin Z."/>
            <person name="Chen P."/>
        </authorList>
    </citation>
    <scope>NUCLEOTIDE SEQUENCE [LARGE SCALE GENOMIC DNA]</scope>
    <source>
        <strain evidence="3 4">130</strain>
    </source>
</reference>
<dbReference type="EMBL" id="SDKM01000124">
    <property type="protein sequence ID" value="RYP80108.1"/>
    <property type="molecule type" value="Genomic_DNA"/>
</dbReference>
<feature type="region of interest" description="Disordered" evidence="1">
    <location>
        <begin position="56"/>
        <end position="86"/>
    </location>
</feature>
<evidence type="ECO:0000256" key="1">
    <source>
        <dbReference type="SAM" id="MobiDB-lite"/>
    </source>
</evidence>
<dbReference type="RefSeq" id="WP_217702813.1">
    <property type="nucleotide sequence ID" value="NZ_SDKM01000124.1"/>
</dbReference>